<dbReference type="PANTHER" id="PTHR38011:SF2">
    <property type="entry name" value="BIFUNCTIONAL DEAMINASE-REDUCTASE DOMAIN PROTEIN"/>
    <property type="match status" value="1"/>
</dbReference>
<reference evidence="3 4" key="2">
    <citation type="journal article" date="2016" name="J. Biotechnol.">
        <title>Complete genome sequence of Arthrobacter alpinus ERGS4:06, a yellow pigmented bacterium tolerant to cold and radiations isolated from Sikkim Himalaya.</title>
        <authorList>
            <person name="Kumar R."/>
            <person name="Singh D."/>
            <person name="Swarnkar M.K."/>
            <person name="Singh A.K."/>
            <person name="Kumar S."/>
        </authorList>
    </citation>
    <scope>NUCLEOTIDE SEQUENCE [LARGE SCALE GENOMIC DNA]</scope>
    <source>
        <strain evidence="3 4">ERGS4:06</strain>
    </source>
</reference>
<evidence type="ECO:0000313" key="4">
    <source>
        <dbReference type="Proteomes" id="UP000059574"/>
    </source>
</evidence>
<dbReference type="GO" id="GO:0009231">
    <property type="term" value="P:riboflavin biosynthetic process"/>
    <property type="evidence" value="ECO:0007669"/>
    <property type="project" value="InterPro"/>
</dbReference>
<dbReference type="Gene3D" id="3.40.430.10">
    <property type="entry name" value="Dihydrofolate Reductase, subunit A"/>
    <property type="match status" value="1"/>
</dbReference>
<feature type="region of interest" description="Disordered" evidence="1">
    <location>
        <begin position="12"/>
        <end position="31"/>
    </location>
</feature>
<dbReference type="GO" id="GO:0008703">
    <property type="term" value="F:5-amino-6-(5-phosphoribosylamino)uracil reductase activity"/>
    <property type="evidence" value="ECO:0007669"/>
    <property type="project" value="InterPro"/>
</dbReference>
<dbReference type="InterPro" id="IPR002734">
    <property type="entry name" value="RibDG_C"/>
</dbReference>
<sequence length="210" mass="22490">MKLTLTQFVSLDGVSQGPGSPDEDTSGGFTRGGWFVPHMDQDFIDQASAWLELADALLLGRRTYTAFARDWPLITDPNDPFTARMNSLPKYLASNTLTQGSWNPTTVLSGNLAESLRQLKSTPGGEIQIHGSSTLAQSLFEAGLIDELRLVVAPVVVGSGRRLFPDGCAPAGLELLESRSTPGGLALHSYRFTGPPDYATYTGVGDVPFS</sequence>
<evidence type="ECO:0000259" key="2">
    <source>
        <dbReference type="Pfam" id="PF01872"/>
    </source>
</evidence>
<name>A0A0S2M4M3_9MICC</name>
<dbReference type="Pfam" id="PF01872">
    <property type="entry name" value="RibD_C"/>
    <property type="match status" value="1"/>
</dbReference>
<dbReference type="EMBL" id="CP013200">
    <property type="protein sequence ID" value="ALO68524.1"/>
    <property type="molecule type" value="Genomic_DNA"/>
</dbReference>
<dbReference type="Proteomes" id="UP000059574">
    <property type="component" value="Chromosome"/>
</dbReference>
<organism evidence="3 4">
    <name type="scientific">Arthrobacter alpinus</name>
    <dbReference type="NCBI Taxonomy" id="656366"/>
    <lineage>
        <taxon>Bacteria</taxon>
        <taxon>Bacillati</taxon>
        <taxon>Actinomycetota</taxon>
        <taxon>Actinomycetes</taxon>
        <taxon>Micrococcales</taxon>
        <taxon>Micrococcaceae</taxon>
        <taxon>Arthrobacter</taxon>
    </lineage>
</organism>
<dbReference type="PANTHER" id="PTHR38011">
    <property type="entry name" value="DIHYDROFOLATE REDUCTASE FAMILY PROTEIN (AFU_ORTHOLOGUE AFUA_8G06820)"/>
    <property type="match status" value="1"/>
</dbReference>
<reference evidence="4" key="1">
    <citation type="submission" date="2015-11" db="EMBL/GenBank/DDBJ databases">
        <authorList>
            <person name="Kumar R."/>
            <person name="Singh D."/>
            <person name="Swarnkar M.K."/>
            <person name="Singh A.K."/>
            <person name="Kumar S."/>
        </authorList>
    </citation>
    <scope>NUCLEOTIDE SEQUENCE [LARGE SCALE GENOMIC DNA]</scope>
    <source>
        <strain evidence="4">ERGS4:06</strain>
    </source>
</reference>
<evidence type="ECO:0000313" key="3">
    <source>
        <dbReference type="EMBL" id="ALO68524.1"/>
    </source>
</evidence>
<dbReference type="InterPro" id="IPR024072">
    <property type="entry name" value="DHFR-like_dom_sf"/>
</dbReference>
<accession>A0A0S2M4M3</accession>
<protein>
    <submittedName>
        <fullName evidence="3">Deaminase</fullName>
    </submittedName>
</protein>
<dbReference type="InterPro" id="IPR050765">
    <property type="entry name" value="Riboflavin_Biosynth_HTPR"/>
</dbReference>
<evidence type="ECO:0000256" key="1">
    <source>
        <dbReference type="SAM" id="MobiDB-lite"/>
    </source>
</evidence>
<gene>
    <name evidence="3" type="ORF">AS189_12265</name>
</gene>
<dbReference type="RefSeq" id="WP_062293581.1">
    <property type="nucleotide sequence ID" value="NZ_CP013200.1"/>
</dbReference>
<dbReference type="AlphaFoldDB" id="A0A0S2M4M3"/>
<dbReference type="OrthoDB" id="7342392at2"/>
<feature type="domain" description="Bacterial bifunctional deaminase-reductase C-terminal" evidence="2">
    <location>
        <begin position="2"/>
        <end position="185"/>
    </location>
</feature>
<dbReference type="SUPFAM" id="SSF53597">
    <property type="entry name" value="Dihydrofolate reductase-like"/>
    <property type="match status" value="1"/>
</dbReference>
<proteinExistence type="predicted"/>